<dbReference type="Proteomes" id="UP000727907">
    <property type="component" value="Unassembled WGS sequence"/>
</dbReference>
<accession>A0ABS6IRE2</accession>
<protein>
    <submittedName>
        <fullName evidence="1">Uncharacterized protein</fullName>
    </submittedName>
</protein>
<gene>
    <name evidence="1" type="ORF">KQ910_24260</name>
</gene>
<reference evidence="1 2" key="1">
    <citation type="submission" date="2021-06" db="EMBL/GenBank/DDBJ databases">
        <authorList>
            <person name="Lee D.H."/>
        </authorList>
    </citation>
    <scope>NUCLEOTIDE SEQUENCE [LARGE SCALE GENOMIC DNA]</scope>
    <source>
        <strain evidence="1 2">MMS21-HV4-11</strain>
    </source>
</reference>
<dbReference type="EMBL" id="JAHOPB010000003">
    <property type="protein sequence ID" value="MBU8876910.1"/>
    <property type="molecule type" value="Genomic_DNA"/>
</dbReference>
<evidence type="ECO:0000313" key="1">
    <source>
        <dbReference type="EMBL" id="MBU8876910.1"/>
    </source>
</evidence>
<keyword evidence="2" id="KW-1185">Reference proteome</keyword>
<name>A0ABS6IRE2_9HYPH</name>
<sequence length="145" mass="15969">MSKLLSVKELHIKLAEAEGAKASAALKAQAAEEAEKKAFIEHLLAPSGLTDEQASEKASLIIGRAMDNGLTSVQVLRFPNHICTDSGRAINQVEEGWEKTLTGLPKEIYEFWKRKLRPLGYHIRYHIVDYPGGMPGDVAITLSWG</sequence>
<dbReference type="RefSeq" id="WP_216966173.1">
    <property type="nucleotide sequence ID" value="NZ_JAHOPB010000003.1"/>
</dbReference>
<proteinExistence type="predicted"/>
<organism evidence="1 2">
    <name type="scientific">Reyranella humidisoli</name>
    <dbReference type="NCBI Taxonomy" id="2849149"/>
    <lineage>
        <taxon>Bacteria</taxon>
        <taxon>Pseudomonadati</taxon>
        <taxon>Pseudomonadota</taxon>
        <taxon>Alphaproteobacteria</taxon>
        <taxon>Hyphomicrobiales</taxon>
        <taxon>Reyranellaceae</taxon>
        <taxon>Reyranella</taxon>
    </lineage>
</organism>
<comment type="caution">
    <text evidence="1">The sequence shown here is derived from an EMBL/GenBank/DDBJ whole genome shotgun (WGS) entry which is preliminary data.</text>
</comment>
<evidence type="ECO:0000313" key="2">
    <source>
        <dbReference type="Proteomes" id="UP000727907"/>
    </source>
</evidence>